<dbReference type="Pfam" id="PF03544">
    <property type="entry name" value="TonB_C"/>
    <property type="match status" value="1"/>
</dbReference>
<organism evidence="3 4">
    <name type="scientific">Gluconobacter cerevisiae</name>
    <dbReference type="NCBI Taxonomy" id="1379734"/>
    <lineage>
        <taxon>Bacteria</taxon>
        <taxon>Pseudomonadati</taxon>
        <taxon>Pseudomonadota</taxon>
        <taxon>Alphaproteobacteria</taxon>
        <taxon>Acetobacterales</taxon>
        <taxon>Acetobacteraceae</taxon>
        <taxon>Gluconobacter</taxon>
    </lineage>
</organism>
<evidence type="ECO:0000259" key="2">
    <source>
        <dbReference type="Pfam" id="PF03544"/>
    </source>
</evidence>
<accession>A0ABR9YDH4</accession>
<proteinExistence type="predicted"/>
<dbReference type="RefSeq" id="WP_194255112.1">
    <property type="nucleotide sequence ID" value="NZ_JABCQO010000005.1"/>
</dbReference>
<sequence length="253" mass="27637">MKRLLLALPVLFLTNCPLLAATPPDHPARLNQEISPTYPMEMVEANQVGVMELTFDVQPDGTVRNVRAFGTMTPQQIRSSLSNISHLRYDPAVVGGQPVEEKNVHKEVRLALDNPDVSMLEANSFACDVTDKGILKNCSSPLPPKPAIFMGRALVDSINGWQLPARHQEGHPVRGHQIFTVAVAATRQSPLPAPVSEIDPSWNVHAFIQSCPSDRTQTPCQIIPLEVSGNHYRLPAGASLPGNMPEELIIGLR</sequence>
<reference evidence="3 4" key="2">
    <citation type="submission" date="2020-11" db="EMBL/GenBank/DDBJ databases">
        <title>Description of novel Gluconobacter species.</title>
        <authorList>
            <person name="Cleenwerck I."/>
            <person name="Cnockaert M."/>
            <person name="Borremans W."/>
            <person name="Wieme A.D."/>
            <person name="De Vuyst L."/>
            <person name="Vandamme P."/>
        </authorList>
    </citation>
    <scope>NUCLEOTIDE SEQUENCE [LARGE SCALE GENOMIC DNA]</scope>
    <source>
        <strain evidence="3 4">LMG 27748</strain>
    </source>
</reference>
<feature type="chain" id="PRO_5045793841" description="TonB C-terminal domain-containing protein" evidence="1">
    <location>
        <begin position="21"/>
        <end position="253"/>
    </location>
</feature>
<dbReference type="InterPro" id="IPR037682">
    <property type="entry name" value="TonB_C"/>
</dbReference>
<name>A0ABR9YDH4_9PROT</name>
<comment type="caution">
    <text evidence="3">The sequence shown here is derived from an EMBL/GenBank/DDBJ whole genome shotgun (WGS) entry which is preliminary data.</text>
</comment>
<gene>
    <name evidence="3" type="ORF">HKD21_07650</name>
</gene>
<evidence type="ECO:0000313" key="3">
    <source>
        <dbReference type="EMBL" id="MBF0876720.1"/>
    </source>
</evidence>
<dbReference type="Proteomes" id="UP000630952">
    <property type="component" value="Unassembled WGS sequence"/>
</dbReference>
<keyword evidence="1" id="KW-0732">Signal</keyword>
<protein>
    <recommendedName>
        <fullName evidence="2">TonB C-terminal domain-containing protein</fullName>
    </recommendedName>
</protein>
<feature type="signal peptide" evidence="1">
    <location>
        <begin position="1"/>
        <end position="20"/>
    </location>
</feature>
<evidence type="ECO:0000313" key="4">
    <source>
        <dbReference type="Proteomes" id="UP000630952"/>
    </source>
</evidence>
<dbReference type="Gene3D" id="3.30.1150.10">
    <property type="match status" value="1"/>
</dbReference>
<keyword evidence="4" id="KW-1185">Reference proteome</keyword>
<evidence type="ECO:0000256" key="1">
    <source>
        <dbReference type="SAM" id="SignalP"/>
    </source>
</evidence>
<dbReference type="SUPFAM" id="SSF74653">
    <property type="entry name" value="TolA/TonB C-terminal domain"/>
    <property type="match status" value="1"/>
</dbReference>
<reference evidence="4" key="1">
    <citation type="submission" date="2020-04" db="EMBL/GenBank/DDBJ databases">
        <title>Description of novel Gluconacetobacter.</title>
        <authorList>
            <person name="Sombolestani A."/>
        </authorList>
    </citation>
    <scope>NUCLEOTIDE SEQUENCE [LARGE SCALE GENOMIC DNA]</scope>
    <source>
        <strain evidence="4">LMG 27748</strain>
    </source>
</reference>
<dbReference type="EMBL" id="JABCQO010000005">
    <property type="protein sequence ID" value="MBF0876720.1"/>
    <property type="molecule type" value="Genomic_DNA"/>
</dbReference>
<feature type="domain" description="TonB C-terminal" evidence="2">
    <location>
        <begin position="36"/>
        <end position="101"/>
    </location>
</feature>